<dbReference type="Proteomes" id="UP000228380">
    <property type="component" value="Chromosome 10"/>
</dbReference>
<dbReference type="KEGG" id="pda:103703151"/>
<dbReference type="PANTHER" id="PTHR22849:SF168">
    <property type="entry name" value="U-BOX DOMAIN-CONTAINING PROTEIN"/>
    <property type="match status" value="1"/>
</dbReference>
<dbReference type="RefSeq" id="XP_008784119.3">
    <property type="nucleotide sequence ID" value="XM_008785897.4"/>
</dbReference>
<dbReference type="InterPro" id="IPR003613">
    <property type="entry name" value="Ubox_domain"/>
</dbReference>
<dbReference type="Pfam" id="PF25598">
    <property type="entry name" value="ARM_PUB"/>
    <property type="match status" value="1"/>
</dbReference>
<reference evidence="8" key="2">
    <citation type="submission" date="2025-08" db="UniProtKB">
        <authorList>
            <consortium name="RefSeq"/>
        </authorList>
    </citation>
    <scope>IDENTIFICATION</scope>
    <source>
        <tissue evidence="8">Young leaves</tissue>
    </source>
</reference>
<proteinExistence type="predicted"/>
<comment type="pathway">
    <text evidence="2 5">Protein modification; protein ubiquitination.</text>
</comment>
<comment type="function">
    <text evidence="5">Functions as an E3 ubiquitin ligase.</text>
</comment>
<dbReference type="OrthoDB" id="10064100at2759"/>
<dbReference type="Gene3D" id="1.25.10.10">
    <property type="entry name" value="Leucine-rich Repeat Variant"/>
    <property type="match status" value="1"/>
</dbReference>
<dbReference type="InterPro" id="IPR011989">
    <property type="entry name" value="ARM-like"/>
</dbReference>
<dbReference type="GO" id="GO:0016567">
    <property type="term" value="P:protein ubiquitination"/>
    <property type="evidence" value="ECO:0007669"/>
    <property type="project" value="UniProtKB-UniRule"/>
</dbReference>
<dbReference type="EC" id="2.3.2.27" evidence="5"/>
<dbReference type="AlphaFoldDB" id="A0A8B7BRV8"/>
<evidence type="ECO:0000313" key="7">
    <source>
        <dbReference type="Proteomes" id="UP000228380"/>
    </source>
</evidence>
<dbReference type="Gene3D" id="3.30.40.10">
    <property type="entry name" value="Zinc/RING finger domain, C3HC4 (zinc finger)"/>
    <property type="match status" value="1"/>
</dbReference>
<dbReference type="PANTHER" id="PTHR22849">
    <property type="entry name" value="WDSAM1 PROTEIN"/>
    <property type="match status" value="1"/>
</dbReference>
<evidence type="ECO:0000259" key="6">
    <source>
        <dbReference type="PROSITE" id="PS51698"/>
    </source>
</evidence>
<dbReference type="Pfam" id="PF04564">
    <property type="entry name" value="U-box"/>
    <property type="match status" value="1"/>
</dbReference>
<evidence type="ECO:0000256" key="5">
    <source>
        <dbReference type="RuleBase" id="RU369093"/>
    </source>
</evidence>
<organism evidence="7 8">
    <name type="scientific">Phoenix dactylifera</name>
    <name type="common">Date palm</name>
    <dbReference type="NCBI Taxonomy" id="42345"/>
    <lineage>
        <taxon>Eukaryota</taxon>
        <taxon>Viridiplantae</taxon>
        <taxon>Streptophyta</taxon>
        <taxon>Embryophyta</taxon>
        <taxon>Tracheophyta</taxon>
        <taxon>Spermatophyta</taxon>
        <taxon>Magnoliopsida</taxon>
        <taxon>Liliopsida</taxon>
        <taxon>Arecaceae</taxon>
        <taxon>Coryphoideae</taxon>
        <taxon>Phoeniceae</taxon>
        <taxon>Phoenix</taxon>
    </lineage>
</organism>
<dbReference type="GO" id="GO:0061630">
    <property type="term" value="F:ubiquitin protein ligase activity"/>
    <property type="evidence" value="ECO:0007669"/>
    <property type="project" value="UniProtKB-UniRule"/>
</dbReference>
<dbReference type="UniPathway" id="UPA00143"/>
<sequence>MRDPVTLATGITYDRESIERWIFAGKHETCPVSKQPLPDLELTPNHTLRRLIQAWCTANASHGIERFPTPRPPVDKAQIAALLDEAKLPRSRMSALRKLKAIISESDRNKRCVEAAGAVDFLASVIEESRSNPREREQDQQDEGLFDDVTGSVSAAHDEALNILYSLQVSEQSLLHLIERNNDFMESLATILRRSNYQSRTHAMLLIKSLLSVMAPARLKGFSKELFGEVVKVLRDQISYPATKAAVQVLGGLSPWGRNRVKAVEAGAVRVVIELLLDKTERRACEMMLVVLDQLCRCAEGRAEMVGHAAGIAVVTKKLLRVSRVASERVVGILYSAARFSPTRAVLQEMKQVGAVAKLCMLLQVDCGEKAKEKVKEMLRLHSKVWRNSLCLAPSLLASYPR</sequence>
<dbReference type="SMART" id="SM00504">
    <property type="entry name" value="Ubox"/>
    <property type="match status" value="1"/>
</dbReference>
<evidence type="ECO:0000256" key="1">
    <source>
        <dbReference type="ARBA" id="ARBA00000900"/>
    </source>
</evidence>
<accession>A0A8B7BRV8</accession>
<dbReference type="InterPro" id="IPR058678">
    <property type="entry name" value="ARM_PUB"/>
</dbReference>
<evidence type="ECO:0000256" key="4">
    <source>
        <dbReference type="ARBA" id="ARBA00022786"/>
    </source>
</evidence>
<dbReference type="GeneID" id="103703151"/>
<name>A0A8B7BRV8_PHODC</name>
<keyword evidence="4 5" id="KW-0833">Ubl conjugation pathway</keyword>
<evidence type="ECO:0000256" key="2">
    <source>
        <dbReference type="ARBA" id="ARBA00004906"/>
    </source>
</evidence>
<gene>
    <name evidence="8" type="primary">LOC103703151</name>
</gene>
<dbReference type="CDD" id="cd16664">
    <property type="entry name" value="RING-Ubox_PUB"/>
    <property type="match status" value="1"/>
</dbReference>
<dbReference type="InterPro" id="IPR045185">
    <property type="entry name" value="PUB22/23/24-like"/>
</dbReference>
<reference evidence="7" key="1">
    <citation type="journal article" date="2019" name="Nat. Commun.">
        <title>Genome-wide association mapping of date palm fruit traits.</title>
        <authorList>
            <person name="Hazzouri K.M."/>
            <person name="Gros-Balthazard M."/>
            <person name="Flowers J.M."/>
            <person name="Copetti D."/>
            <person name="Lemansour A."/>
            <person name="Lebrun M."/>
            <person name="Masmoudi K."/>
            <person name="Ferrand S."/>
            <person name="Dhar M.I."/>
            <person name="Fresquez Z.A."/>
            <person name="Rosas U."/>
            <person name="Zhang J."/>
            <person name="Talag J."/>
            <person name="Lee S."/>
            <person name="Kudrna D."/>
            <person name="Powell R.F."/>
            <person name="Leitch I.J."/>
            <person name="Krueger R.R."/>
            <person name="Wing R.A."/>
            <person name="Amiri K.M.A."/>
            <person name="Purugganan M.D."/>
        </authorList>
    </citation>
    <scope>NUCLEOTIDE SEQUENCE [LARGE SCALE GENOMIC DNA]</scope>
    <source>
        <strain evidence="7">cv. Khalas</strain>
    </source>
</reference>
<evidence type="ECO:0000313" key="8">
    <source>
        <dbReference type="RefSeq" id="XP_008784119.3"/>
    </source>
</evidence>
<keyword evidence="7" id="KW-1185">Reference proteome</keyword>
<dbReference type="InterPro" id="IPR016024">
    <property type="entry name" value="ARM-type_fold"/>
</dbReference>
<dbReference type="InterPro" id="IPR013083">
    <property type="entry name" value="Znf_RING/FYVE/PHD"/>
</dbReference>
<keyword evidence="3 5" id="KW-0808">Transferase</keyword>
<dbReference type="SUPFAM" id="SSF48371">
    <property type="entry name" value="ARM repeat"/>
    <property type="match status" value="1"/>
</dbReference>
<dbReference type="InterPro" id="IPR045210">
    <property type="entry name" value="RING-Ubox_PUB"/>
</dbReference>
<protein>
    <recommendedName>
        <fullName evidence="5 6">U-box domain-containing protein</fullName>
        <ecNumber evidence="5">2.3.2.27</ecNumber>
    </recommendedName>
    <alternativeName>
        <fullName evidence="5">RING-type E3 ubiquitin transferase PUB</fullName>
    </alternativeName>
</protein>
<evidence type="ECO:0000256" key="3">
    <source>
        <dbReference type="ARBA" id="ARBA00022679"/>
    </source>
</evidence>
<dbReference type="SUPFAM" id="SSF57850">
    <property type="entry name" value="RING/U-box"/>
    <property type="match status" value="1"/>
</dbReference>
<dbReference type="PROSITE" id="PS51698">
    <property type="entry name" value="U_BOX"/>
    <property type="match status" value="1"/>
</dbReference>
<feature type="domain" description="U-box" evidence="6">
    <location>
        <begin position="1"/>
        <end position="62"/>
    </location>
</feature>
<comment type="catalytic activity">
    <reaction evidence="1 5">
        <text>S-ubiquitinyl-[E2 ubiquitin-conjugating enzyme]-L-cysteine + [acceptor protein]-L-lysine = [E2 ubiquitin-conjugating enzyme]-L-cysteine + N(6)-ubiquitinyl-[acceptor protein]-L-lysine.</text>
        <dbReference type="EC" id="2.3.2.27"/>
    </reaction>
</comment>